<sequence length="138" mass="15712">MTEAGRLLGLVQLVEMGTILTKRQAVKARNLIAHAYSLFLILPKSRILSLCHIGFNPMDYCMDWRKPLLDYLKEGILPEKEVTRLKSRPARFALLDGILYKHSFSQPYLRCFSTEKARTTLKKIHEGVCGSYIGGMPL</sequence>
<dbReference type="PANTHER" id="PTHR48475">
    <property type="entry name" value="RIBONUCLEASE H"/>
    <property type="match status" value="1"/>
</dbReference>
<protein>
    <submittedName>
        <fullName evidence="1">Uncharacterized protein</fullName>
    </submittedName>
</protein>
<organism evidence="1">
    <name type="scientific">Sesamum radiatum</name>
    <name type="common">Black benniseed</name>
    <dbReference type="NCBI Taxonomy" id="300843"/>
    <lineage>
        <taxon>Eukaryota</taxon>
        <taxon>Viridiplantae</taxon>
        <taxon>Streptophyta</taxon>
        <taxon>Embryophyta</taxon>
        <taxon>Tracheophyta</taxon>
        <taxon>Spermatophyta</taxon>
        <taxon>Magnoliopsida</taxon>
        <taxon>eudicotyledons</taxon>
        <taxon>Gunneridae</taxon>
        <taxon>Pentapetalae</taxon>
        <taxon>asterids</taxon>
        <taxon>lamiids</taxon>
        <taxon>Lamiales</taxon>
        <taxon>Pedaliaceae</taxon>
        <taxon>Sesamum</taxon>
    </lineage>
</organism>
<dbReference type="EMBL" id="JACGWJ010000023">
    <property type="protein sequence ID" value="KAL0325409.1"/>
    <property type="molecule type" value="Genomic_DNA"/>
</dbReference>
<evidence type="ECO:0000313" key="1">
    <source>
        <dbReference type="EMBL" id="KAL0325409.1"/>
    </source>
</evidence>
<proteinExistence type="predicted"/>
<dbReference type="AlphaFoldDB" id="A0AAW2M1X0"/>
<dbReference type="PANTHER" id="PTHR48475:SF2">
    <property type="entry name" value="RIBONUCLEASE H"/>
    <property type="match status" value="1"/>
</dbReference>
<accession>A0AAW2M1X0</accession>
<reference evidence="1" key="1">
    <citation type="submission" date="2020-06" db="EMBL/GenBank/DDBJ databases">
        <authorList>
            <person name="Li T."/>
            <person name="Hu X."/>
            <person name="Zhang T."/>
            <person name="Song X."/>
            <person name="Zhang H."/>
            <person name="Dai N."/>
            <person name="Sheng W."/>
            <person name="Hou X."/>
            <person name="Wei L."/>
        </authorList>
    </citation>
    <scope>NUCLEOTIDE SEQUENCE</scope>
    <source>
        <strain evidence="1">G02</strain>
        <tissue evidence="1">Leaf</tissue>
    </source>
</reference>
<reference evidence="1" key="2">
    <citation type="journal article" date="2024" name="Plant">
        <title>Genomic evolution and insights into agronomic trait innovations of Sesamum species.</title>
        <authorList>
            <person name="Miao H."/>
            <person name="Wang L."/>
            <person name="Qu L."/>
            <person name="Liu H."/>
            <person name="Sun Y."/>
            <person name="Le M."/>
            <person name="Wang Q."/>
            <person name="Wei S."/>
            <person name="Zheng Y."/>
            <person name="Lin W."/>
            <person name="Duan Y."/>
            <person name="Cao H."/>
            <person name="Xiong S."/>
            <person name="Wang X."/>
            <person name="Wei L."/>
            <person name="Li C."/>
            <person name="Ma Q."/>
            <person name="Ju M."/>
            <person name="Zhao R."/>
            <person name="Li G."/>
            <person name="Mu C."/>
            <person name="Tian Q."/>
            <person name="Mei H."/>
            <person name="Zhang T."/>
            <person name="Gao T."/>
            <person name="Zhang H."/>
        </authorList>
    </citation>
    <scope>NUCLEOTIDE SEQUENCE</scope>
    <source>
        <strain evidence="1">G02</strain>
    </source>
</reference>
<gene>
    <name evidence="1" type="ORF">Sradi_5110200</name>
</gene>
<comment type="caution">
    <text evidence="1">The sequence shown here is derived from an EMBL/GenBank/DDBJ whole genome shotgun (WGS) entry which is preliminary data.</text>
</comment>
<name>A0AAW2M1X0_SESRA</name>